<accession>A0A498C864</accession>
<dbReference type="Pfam" id="PF01872">
    <property type="entry name" value="RibD_C"/>
    <property type="match status" value="1"/>
</dbReference>
<comment type="pathway">
    <text evidence="1">Cofactor biosynthesis; riboflavin biosynthesis.</text>
</comment>
<organism evidence="5 6">
    <name type="scientific">Alkalispirillum mobile</name>
    <dbReference type="NCBI Taxonomy" id="85925"/>
    <lineage>
        <taxon>Bacteria</taxon>
        <taxon>Pseudomonadati</taxon>
        <taxon>Pseudomonadota</taxon>
        <taxon>Gammaproteobacteria</taxon>
        <taxon>Chromatiales</taxon>
        <taxon>Ectothiorhodospiraceae</taxon>
        <taxon>Alkalispirillum</taxon>
    </lineage>
</organism>
<dbReference type="EMBL" id="RCDA01000001">
    <property type="protein sequence ID" value="RLK50326.1"/>
    <property type="molecule type" value="Genomic_DNA"/>
</dbReference>
<gene>
    <name evidence="5" type="ORF">DFR31_0219</name>
</gene>
<evidence type="ECO:0000259" key="4">
    <source>
        <dbReference type="Pfam" id="PF01872"/>
    </source>
</evidence>
<dbReference type="GO" id="GO:0009231">
    <property type="term" value="P:riboflavin biosynthetic process"/>
    <property type="evidence" value="ECO:0007669"/>
    <property type="project" value="InterPro"/>
</dbReference>
<evidence type="ECO:0000256" key="3">
    <source>
        <dbReference type="ARBA" id="ARBA00023002"/>
    </source>
</evidence>
<dbReference type="AlphaFoldDB" id="A0A498C864"/>
<dbReference type="GO" id="GO:0008703">
    <property type="term" value="F:5-amino-6-(5-phosphoribosylamino)uracil reductase activity"/>
    <property type="evidence" value="ECO:0007669"/>
    <property type="project" value="InterPro"/>
</dbReference>
<dbReference type="RefSeq" id="WP_121440822.1">
    <property type="nucleotide sequence ID" value="NZ_RCDA01000001.1"/>
</dbReference>
<evidence type="ECO:0000256" key="2">
    <source>
        <dbReference type="ARBA" id="ARBA00022857"/>
    </source>
</evidence>
<dbReference type="InterPro" id="IPR024072">
    <property type="entry name" value="DHFR-like_dom_sf"/>
</dbReference>
<evidence type="ECO:0000256" key="1">
    <source>
        <dbReference type="ARBA" id="ARBA00005104"/>
    </source>
</evidence>
<dbReference type="InterPro" id="IPR002734">
    <property type="entry name" value="RibDG_C"/>
</dbReference>
<evidence type="ECO:0000313" key="6">
    <source>
        <dbReference type="Proteomes" id="UP000275461"/>
    </source>
</evidence>
<reference evidence="5 6" key="1">
    <citation type="submission" date="2018-10" db="EMBL/GenBank/DDBJ databases">
        <title>Genomic Encyclopedia of Type Strains, Phase IV (KMG-IV): sequencing the most valuable type-strain genomes for metagenomic binning, comparative biology and taxonomic classification.</title>
        <authorList>
            <person name="Goeker M."/>
        </authorList>
    </citation>
    <scope>NUCLEOTIDE SEQUENCE [LARGE SCALE GENOMIC DNA]</scope>
    <source>
        <strain evidence="5 6">DSM 12769</strain>
    </source>
</reference>
<proteinExistence type="predicted"/>
<dbReference type="OrthoDB" id="5563679at2"/>
<dbReference type="SUPFAM" id="SSF53597">
    <property type="entry name" value="Dihydrofolate reductase-like"/>
    <property type="match status" value="1"/>
</dbReference>
<feature type="domain" description="Bacterial bifunctional deaminase-reductase C-terminal" evidence="4">
    <location>
        <begin position="36"/>
        <end position="241"/>
    </location>
</feature>
<dbReference type="Proteomes" id="UP000275461">
    <property type="component" value="Unassembled WGS sequence"/>
</dbReference>
<name>A0A498C864_9GAMM</name>
<sequence length="273" mass="30264">MTDRLIPLYPPTHPEPVQLTHLYRDLPLPVGEGLFVYGNFVTSMDGRIALGDGLPAQAVPGTIANPRDWRLFQELAARADILISSGRYFRDLKAGRAQDILPLGHDFTDLVKWRDQQGQAPQPDVVVMSASLDFQLPALLLEQGRRVWVATVSSAPAEGRARLERQGGRLLDCGPGPRVDARLMMQRLAEQGYRRAYSVTGPWVMHELLRAGVLDTLFLTHRLRITGGADYATITEGPLLDPPADFDLAHLYFDPEGDGRAGQLFARYDRQAG</sequence>
<keyword evidence="6" id="KW-1185">Reference proteome</keyword>
<dbReference type="InterPro" id="IPR050765">
    <property type="entry name" value="Riboflavin_Biosynth_HTPR"/>
</dbReference>
<comment type="caution">
    <text evidence="5">The sequence shown here is derived from an EMBL/GenBank/DDBJ whole genome shotgun (WGS) entry which is preliminary data.</text>
</comment>
<dbReference type="PANTHER" id="PTHR38011">
    <property type="entry name" value="DIHYDROFOLATE REDUCTASE FAMILY PROTEIN (AFU_ORTHOLOGUE AFUA_8G06820)"/>
    <property type="match status" value="1"/>
</dbReference>
<evidence type="ECO:0000313" key="5">
    <source>
        <dbReference type="EMBL" id="RLK50326.1"/>
    </source>
</evidence>
<dbReference type="PANTHER" id="PTHR38011:SF7">
    <property type="entry name" value="2,5-DIAMINO-6-RIBOSYLAMINO-4(3H)-PYRIMIDINONE 5'-PHOSPHATE REDUCTASE"/>
    <property type="match status" value="1"/>
</dbReference>
<dbReference type="Gene3D" id="3.40.430.10">
    <property type="entry name" value="Dihydrofolate Reductase, subunit A"/>
    <property type="match status" value="1"/>
</dbReference>
<keyword evidence="3" id="KW-0560">Oxidoreductase</keyword>
<protein>
    <submittedName>
        <fullName evidence="5">Riboflavin biosynthesis pyrimidine reductase</fullName>
    </submittedName>
</protein>
<keyword evidence="2" id="KW-0521">NADP</keyword>